<sequence>MNREKENLETPQEDLSEIDRSTIHPKRGSGGNNQIKSEKLRYENADEIYE</sequence>
<reference evidence="2 3" key="1">
    <citation type="submission" date="2024-09" db="EMBL/GenBank/DDBJ databases">
        <authorList>
            <person name="Sun Q."/>
            <person name="Mori K."/>
        </authorList>
    </citation>
    <scope>NUCLEOTIDE SEQUENCE [LARGE SCALE GENOMIC DNA]</scope>
    <source>
        <strain evidence="2 3">CCM 4839</strain>
    </source>
</reference>
<evidence type="ECO:0000313" key="3">
    <source>
        <dbReference type="Proteomes" id="UP001589818"/>
    </source>
</evidence>
<accession>A0ABV6JE04</accession>
<protein>
    <recommendedName>
        <fullName evidence="4">Multidrug transporter</fullName>
    </recommendedName>
</protein>
<evidence type="ECO:0000256" key="1">
    <source>
        <dbReference type="SAM" id="MobiDB-lite"/>
    </source>
</evidence>
<evidence type="ECO:0000313" key="2">
    <source>
        <dbReference type="EMBL" id="MFC0393689.1"/>
    </source>
</evidence>
<name>A0ABV6JE04_9BACL</name>
<gene>
    <name evidence="2" type="ORF">ACFFJ8_20245</name>
</gene>
<dbReference type="RefSeq" id="WP_204820623.1">
    <property type="nucleotide sequence ID" value="NZ_JANHOF010000013.1"/>
</dbReference>
<evidence type="ECO:0008006" key="4">
    <source>
        <dbReference type="Google" id="ProtNLM"/>
    </source>
</evidence>
<comment type="caution">
    <text evidence="2">The sequence shown here is derived from an EMBL/GenBank/DDBJ whole genome shotgun (WGS) entry which is preliminary data.</text>
</comment>
<organism evidence="2 3">
    <name type="scientific">Paenibacillus mendelii</name>
    <dbReference type="NCBI Taxonomy" id="206163"/>
    <lineage>
        <taxon>Bacteria</taxon>
        <taxon>Bacillati</taxon>
        <taxon>Bacillota</taxon>
        <taxon>Bacilli</taxon>
        <taxon>Bacillales</taxon>
        <taxon>Paenibacillaceae</taxon>
        <taxon>Paenibacillus</taxon>
    </lineage>
</organism>
<dbReference type="EMBL" id="JBHLVF010000034">
    <property type="protein sequence ID" value="MFC0393689.1"/>
    <property type="molecule type" value="Genomic_DNA"/>
</dbReference>
<keyword evidence="3" id="KW-1185">Reference proteome</keyword>
<dbReference type="Proteomes" id="UP001589818">
    <property type="component" value="Unassembled WGS sequence"/>
</dbReference>
<feature type="region of interest" description="Disordered" evidence="1">
    <location>
        <begin position="1"/>
        <end position="50"/>
    </location>
</feature>
<proteinExistence type="predicted"/>